<dbReference type="GO" id="GO:0032190">
    <property type="term" value="F:acrosin binding"/>
    <property type="evidence" value="ECO:0007669"/>
    <property type="project" value="TreeGrafter"/>
</dbReference>
<dbReference type="PANTHER" id="PTHR23343">
    <property type="entry name" value="ZONA PELLUCIDA SPERM-BINDING PROTEIN"/>
    <property type="match status" value="1"/>
</dbReference>
<keyword evidence="5" id="KW-0812">Transmembrane</keyword>
<evidence type="ECO:0000256" key="4">
    <source>
        <dbReference type="ARBA" id="ARBA00022685"/>
    </source>
</evidence>
<protein>
    <recommendedName>
        <fullName evidence="12">ZP domain-containing protein</fullName>
    </recommendedName>
</protein>
<evidence type="ECO:0000256" key="10">
    <source>
        <dbReference type="ARBA" id="ARBA00024183"/>
    </source>
</evidence>
<dbReference type="GO" id="GO:0007339">
    <property type="term" value="P:binding of sperm to zona pellucida"/>
    <property type="evidence" value="ECO:0007669"/>
    <property type="project" value="TreeGrafter"/>
</dbReference>
<keyword evidence="14" id="KW-1185">Reference proteome</keyword>
<gene>
    <name evidence="13" type="ORF">WMY93_023419</name>
</gene>
<name>A0AAW0N5P4_9GOBI</name>
<dbReference type="GO" id="GO:0060468">
    <property type="term" value="P:prevention of polyspermy"/>
    <property type="evidence" value="ECO:0007669"/>
    <property type="project" value="TreeGrafter"/>
</dbReference>
<keyword evidence="3" id="KW-0964">Secreted</keyword>
<dbReference type="InterPro" id="IPR051148">
    <property type="entry name" value="Zona_Pellucida_Domain_gp"/>
</dbReference>
<dbReference type="InterPro" id="IPR001507">
    <property type="entry name" value="ZP_dom"/>
</dbReference>
<organism evidence="13 14">
    <name type="scientific">Mugilogobius chulae</name>
    <name type="common">yellowstripe goby</name>
    <dbReference type="NCBI Taxonomy" id="88201"/>
    <lineage>
        <taxon>Eukaryota</taxon>
        <taxon>Metazoa</taxon>
        <taxon>Chordata</taxon>
        <taxon>Craniata</taxon>
        <taxon>Vertebrata</taxon>
        <taxon>Euteleostomi</taxon>
        <taxon>Actinopterygii</taxon>
        <taxon>Neopterygii</taxon>
        <taxon>Teleostei</taxon>
        <taxon>Neoteleostei</taxon>
        <taxon>Acanthomorphata</taxon>
        <taxon>Gobiaria</taxon>
        <taxon>Gobiiformes</taxon>
        <taxon>Gobioidei</taxon>
        <taxon>Gobiidae</taxon>
        <taxon>Gobionellinae</taxon>
        <taxon>Mugilogobius</taxon>
    </lineage>
</organism>
<evidence type="ECO:0000256" key="1">
    <source>
        <dbReference type="ARBA" id="ARBA00004251"/>
    </source>
</evidence>
<dbReference type="SMART" id="SM00241">
    <property type="entry name" value="ZP"/>
    <property type="match status" value="1"/>
</dbReference>
<dbReference type="Proteomes" id="UP001460270">
    <property type="component" value="Unassembled WGS sequence"/>
</dbReference>
<dbReference type="InterPro" id="IPR042235">
    <property type="entry name" value="ZP-C_dom"/>
</dbReference>
<evidence type="ECO:0000256" key="9">
    <source>
        <dbReference type="ARBA" id="ARBA00023279"/>
    </source>
</evidence>
<dbReference type="PROSITE" id="PS51034">
    <property type="entry name" value="ZP_2"/>
    <property type="match status" value="1"/>
</dbReference>
<keyword evidence="7" id="KW-0472">Membrane</keyword>
<feature type="region of interest" description="Disordered" evidence="11">
    <location>
        <begin position="177"/>
        <end position="202"/>
    </location>
</feature>
<feature type="compositionally biased region" description="Polar residues" evidence="11">
    <location>
        <begin position="178"/>
        <end position="193"/>
    </location>
</feature>
<evidence type="ECO:0000256" key="11">
    <source>
        <dbReference type="SAM" id="MobiDB-lite"/>
    </source>
</evidence>
<keyword evidence="4" id="KW-0165">Cleavage on pair of basic residues</keyword>
<evidence type="ECO:0000259" key="12">
    <source>
        <dbReference type="PROSITE" id="PS51034"/>
    </source>
</evidence>
<keyword evidence="3" id="KW-0272">Extracellular matrix</keyword>
<dbReference type="AlphaFoldDB" id="A0AAW0N5P4"/>
<dbReference type="GO" id="GO:0035804">
    <property type="term" value="F:structural constituent of egg coat"/>
    <property type="evidence" value="ECO:0007669"/>
    <property type="project" value="TreeGrafter"/>
</dbReference>
<comment type="subcellular location">
    <subcellularLocation>
        <location evidence="1">Cell membrane</location>
        <topology evidence="1">Single-pass type I membrane protein</topology>
    </subcellularLocation>
    <subcellularLocation>
        <location evidence="10">Zona pellucida</location>
    </subcellularLocation>
</comment>
<dbReference type="GO" id="GO:0005886">
    <property type="term" value="C:plasma membrane"/>
    <property type="evidence" value="ECO:0007669"/>
    <property type="project" value="UniProtKB-SubCell"/>
</dbReference>
<evidence type="ECO:0000256" key="6">
    <source>
        <dbReference type="ARBA" id="ARBA00022989"/>
    </source>
</evidence>
<evidence type="ECO:0000313" key="13">
    <source>
        <dbReference type="EMBL" id="KAK7891456.1"/>
    </source>
</evidence>
<feature type="domain" description="ZP" evidence="12">
    <location>
        <begin position="1"/>
        <end position="169"/>
    </location>
</feature>
<dbReference type="EMBL" id="JBBPFD010000017">
    <property type="protein sequence ID" value="KAK7891456.1"/>
    <property type="molecule type" value="Genomic_DNA"/>
</dbReference>
<evidence type="ECO:0000256" key="2">
    <source>
        <dbReference type="ARBA" id="ARBA00022475"/>
    </source>
</evidence>
<evidence type="ECO:0000256" key="7">
    <source>
        <dbReference type="ARBA" id="ARBA00023136"/>
    </source>
</evidence>
<evidence type="ECO:0000256" key="3">
    <source>
        <dbReference type="ARBA" id="ARBA00022530"/>
    </source>
</evidence>
<keyword evidence="9" id="KW-0278">Fertilization</keyword>
<accession>A0AAW0N5P4</accession>
<dbReference type="PANTHER" id="PTHR23343:SF31">
    <property type="entry name" value="ZONA PELLUCIDA SPERM-BINDING PROTEIN 4"/>
    <property type="match status" value="1"/>
</dbReference>
<evidence type="ECO:0000256" key="5">
    <source>
        <dbReference type="ARBA" id="ARBA00022692"/>
    </source>
</evidence>
<evidence type="ECO:0000313" key="14">
    <source>
        <dbReference type="Proteomes" id="UP001460270"/>
    </source>
</evidence>
<dbReference type="Gene3D" id="2.60.40.4100">
    <property type="entry name" value="Zona pellucida, ZP-C domain"/>
    <property type="match status" value="1"/>
</dbReference>
<dbReference type="GO" id="GO:0035805">
    <property type="term" value="C:egg coat"/>
    <property type="evidence" value="ECO:0007669"/>
    <property type="project" value="UniProtKB-SubCell"/>
</dbReference>
<keyword evidence="8" id="KW-1015">Disulfide bond</keyword>
<keyword evidence="2" id="KW-1003">Cell membrane</keyword>
<proteinExistence type="predicted"/>
<evidence type="ECO:0000256" key="8">
    <source>
        <dbReference type="ARBA" id="ARBA00023157"/>
    </source>
</evidence>
<dbReference type="InterPro" id="IPR055355">
    <property type="entry name" value="ZP-C"/>
</dbReference>
<sequence>MHVELRLGNGQCTMKGCVEEDVAYTSYYMDSEYPITKVLRDPVYVEVRLLDRTDPNLVLTLGRCWATASPNPYSLPQWDLLIDGCPYRDDRYQTSLIASSGVPFPSHYRRFSFKMFTFVAGGTGGNPTNQKLQQDEVMTPLHEKVYIHCNTAVCKPSLQDNCEPRCFRKKRDIGASVKSGSRPESNIVTSQGIIYTDQPREE</sequence>
<dbReference type="Pfam" id="PF00100">
    <property type="entry name" value="Zona_pellucida"/>
    <property type="match status" value="1"/>
</dbReference>
<comment type="caution">
    <text evidence="13">The sequence shown here is derived from an EMBL/GenBank/DDBJ whole genome shotgun (WGS) entry which is preliminary data.</text>
</comment>
<keyword evidence="6" id="KW-1133">Transmembrane helix</keyword>
<reference evidence="14" key="1">
    <citation type="submission" date="2024-04" db="EMBL/GenBank/DDBJ databases">
        <title>Salinicola lusitanus LLJ914,a marine bacterium isolated from the Okinawa Trough.</title>
        <authorList>
            <person name="Li J."/>
        </authorList>
    </citation>
    <scope>NUCLEOTIDE SEQUENCE [LARGE SCALE GENOMIC DNA]</scope>
</reference>